<dbReference type="AlphaFoldDB" id="A0ABD6AXJ0"/>
<evidence type="ECO:0000259" key="1">
    <source>
        <dbReference type="Pfam" id="PF25934"/>
    </source>
</evidence>
<dbReference type="RefSeq" id="WP_250874570.1">
    <property type="nucleotide sequence ID" value="NZ_JALXFV010000008.1"/>
</dbReference>
<gene>
    <name evidence="2" type="ORF">ACFSBT_15210</name>
</gene>
<evidence type="ECO:0000313" key="3">
    <source>
        <dbReference type="Proteomes" id="UP001597187"/>
    </source>
</evidence>
<accession>A0ABD6AXJ0</accession>
<keyword evidence="3" id="KW-1185">Reference proteome</keyword>
<name>A0ABD6AXJ0_9EURY</name>
<dbReference type="Proteomes" id="UP001597187">
    <property type="component" value="Unassembled WGS sequence"/>
</dbReference>
<dbReference type="InterPro" id="IPR058285">
    <property type="entry name" value="DUF7979"/>
</dbReference>
<dbReference type="EMBL" id="JBHUDC010000008">
    <property type="protein sequence ID" value="MFD1514628.1"/>
    <property type="molecule type" value="Genomic_DNA"/>
</dbReference>
<evidence type="ECO:0000313" key="2">
    <source>
        <dbReference type="EMBL" id="MFD1514628.1"/>
    </source>
</evidence>
<feature type="domain" description="DUF7979" evidence="1">
    <location>
        <begin position="41"/>
        <end position="113"/>
    </location>
</feature>
<protein>
    <recommendedName>
        <fullName evidence="1">DUF7979 domain-containing protein</fullName>
    </recommendedName>
</protein>
<reference evidence="2 3" key="1">
    <citation type="journal article" date="2019" name="Int. J. Syst. Evol. Microbiol.">
        <title>The Global Catalogue of Microorganisms (GCM) 10K type strain sequencing project: providing services to taxonomists for standard genome sequencing and annotation.</title>
        <authorList>
            <consortium name="The Broad Institute Genomics Platform"/>
            <consortium name="The Broad Institute Genome Sequencing Center for Infectious Disease"/>
            <person name="Wu L."/>
            <person name="Ma J."/>
        </authorList>
    </citation>
    <scope>NUCLEOTIDE SEQUENCE [LARGE SCALE GENOMIC DNA]</scope>
    <source>
        <strain evidence="2 3">CGMCC 1.12563</strain>
    </source>
</reference>
<dbReference type="Pfam" id="PF25934">
    <property type="entry name" value="DUF7979"/>
    <property type="match status" value="1"/>
</dbReference>
<organism evidence="2 3">
    <name type="scientific">Halomarina rubra</name>
    <dbReference type="NCBI Taxonomy" id="2071873"/>
    <lineage>
        <taxon>Archaea</taxon>
        <taxon>Methanobacteriati</taxon>
        <taxon>Methanobacteriota</taxon>
        <taxon>Stenosarchaea group</taxon>
        <taxon>Halobacteria</taxon>
        <taxon>Halobacteriales</taxon>
        <taxon>Natronomonadaceae</taxon>
        <taxon>Halomarina</taxon>
    </lineage>
</organism>
<sequence length="151" mass="16018">MPSIAAVVRRFGAVVLVVGLFVGASGFVLVETDDCEFGVGFTLERLGANETSEFGETRRYEELTDRQQRRFDETLADLRRSSGDSATSDVYEDGPGTLASGVVVYEGTRYEVSQFASDCSDTGTVPMLLGAAGSAVGILALLAGSVQQFVE</sequence>
<comment type="caution">
    <text evidence="2">The sequence shown here is derived from an EMBL/GenBank/DDBJ whole genome shotgun (WGS) entry which is preliminary data.</text>
</comment>
<proteinExistence type="predicted"/>